<sequence>MKIKILFRLVLGFTLLCRGGLRSRGRIQSEPRPTFTSNTRHKPPSPTEPRRGTDIFGYSSATNQNSSPSYVSSTPPILNRPTTSLQPHDNLLIPLLTPSKSNHVQLHITTYSTTDPYTITPTITLPTPITRSPPIHPQAEPTPTINLPRDLMDVPLCFIAEPNPSLSISQSSSTPSTRGRKKATTLKIISIPQKRKLIDETLGASNSPTKCVKPVIL</sequence>
<feature type="signal peptide" evidence="2">
    <location>
        <begin position="1"/>
        <end position="22"/>
    </location>
</feature>
<protein>
    <submittedName>
        <fullName evidence="3">Uncharacterized protein</fullName>
    </submittedName>
</protein>
<feature type="chain" id="PRO_5043878761" evidence="2">
    <location>
        <begin position="23"/>
        <end position="217"/>
    </location>
</feature>
<keyword evidence="2" id="KW-0732">Signal</keyword>
<evidence type="ECO:0000256" key="2">
    <source>
        <dbReference type="SAM" id="SignalP"/>
    </source>
</evidence>
<dbReference type="AlphaFoldDB" id="A0AAW2KAI7"/>
<name>A0AAW2KAI7_SESRA</name>
<organism evidence="3">
    <name type="scientific">Sesamum radiatum</name>
    <name type="common">Black benniseed</name>
    <dbReference type="NCBI Taxonomy" id="300843"/>
    <lineage>
        <taxon>Eukaryota</taxon>
        <taxon>Viridiplantae</taxon>
        <taxon>Streptophyta</taxon>
        <taxon>Embryophyta</taxon>
        <taxon>Tracheophyta</taxon>
        <taxon>Spermatophyta</taxon>
        <taxon>Magnoliopsida</taxon>
        <taxon>eudicotyledons</taxon>
        <taxon>Gunneridae</taxon>
        <taxon>Pentapetalae</taxon>
        <taxon>asterids</taxon>
        <taxon>lamiids</taxon>
        <taxon>Lamiales</taxon>
        <taxon>Pedaliaceae</taxon>
        <taxon>Sesamum</taxon>
    </lineage>
</organism>
<feature type="region of interest" description="Disordered" evidence="1">
    <location>
        <begin position="25"/>
        <end position="84"/>
    </location>
</feature>
<reference evidence="3" key="1">
    <citation type="submission" date="2020-06" db="EMBL/GenBank/DDBJ databases">
        <authorList>
            <person name="Li T."/>
            <person name="Hu X."/>
            <person name="Zhang T."/>
            <person name="Song X."/>
            <person name="Zhang H."/>
            <person name="Dai N."/>
            <person name="Sheng W."/>
            <person name="Hou X."/>
            <person name="Wei L."/>
        </authorList>
    </citation>
    <scope>NUCLEOTIDE SEQUENCE</scope>
    <source>
        <strain evidence="3">G02</strain>
        <tissue evidence="3">Leaf</tissue>
    </source>
</reference>
<evidence type="ECO:0000313" key="3">
    <source>
        <dbReference type="EMBL" id="KAL0303477.1"/>
    </source>
</evidence>
<feature type="compositionally biased region" description="Polar residues" evidence="1">
    <location>
        <begin position="59"/>
        <end position="84"/>
    </location>
</feature>
<comment type="caution">
    <text evidence="3">The sequence shown here is derived from an EMBL/GenBank/DDBJ whole genome shotgun (WGS) entry which is preliminary data.</text>
</comment>
<gene>
    <name evidence="3" type="ORF">Sradi_6215800</name>
</gene>
<evidence type="ECO:0000256" key="1">
    <source>
        <dbReference type="SAM" id="MobiDB-lite"/>
    </source>
</evidence>
<proteinExistence type="predicted"/>
<reference evidence="3" key="2">
    <citation type="journal article" date="2024" name="Plant">
        <title>Genomic evolution and insights into agronomic trait innovations of Sesamum species.</title>
        <authorList>
            <person name="Miao H."/>
            <person name="Wang L."/>
            <person name="Qu L."/>
            <person name="Liu H."/>
            <person name="Sun Y."/>
            <person name="Le M."/>
            <person name="Wang Q."/>
            <person name="Wei S."/>
            <person name="Zheng Y."/>
            <person name="Lin W."/>
            <person name="Duan Y."/>
            <person name="Cao H."/>
            <person name="Xiong S."/>
            <person name="Wang X."/>
            <person name="Wei L."/>
            <person name="Li C."/>
            <person name="Ma Q."/>
            <person name="Ju M."/>
            <person name="Zhao R."/>
            <person name="Li G."/>
            <person name="Mu C."/>
            <person name="Tian Q."/>
            <person name="Mei H."/>
            <person name="Zhang T."/>
            <person name="Gao T."/>
            <person name="Zhang H."/>
        </authorList>
    </citation>
    <scope>NUCLEOTIDE SEQUENCE</scope>
    <source>
        <strain evidence="3">G02</strain>
    </source>
</reference>
<dbReference type="EMBL" id="JACGWJ010000029">
    <property type="protein sequence ID" value="KAL0303477.1"/>
    <property type="molecule type" value="Genomic_DNA"/>
</dbReference>
<accession>A0AAW2KAI7</accession>